<dbReference type="EMBL" id="BAABJY010000002">
    <property type="protein sequence ID" value="GAA4861456.1"/>
    <property type="molecule type" value="Genomic_DNA"/>
</dbReference>
<organism evidence="1 2">
    <name type="scientific">Luteimonas vadosa</name>
    <dbReference type="NCBI Taxonomy" id="1165507"/>
    <lineage>
        <taxon>Bacteria</taxon>
        <taxon>Pseudomonadati</taxon>
        <taxon>Pseudomonadota</taxon>
        <taxon>Gammaproteobacteria</taxon>
        <taxon>Lysobacterales</taxon>
        <taxon>Lysobacteraceae</taxon>
        <taxon>Luteimonas</taxon>
    </lineage>
</organism>
<keyword evidence="2" id="KW-1185">Reference proteome</keyword>
<name>A0ABP9DVQ8_9GAMM</name>
<comment type="caution">
    <text evidence="1">The sequence shown here is derived from an EMBL/GenBank/DDBJ whole genome shotgun (WGS) entry which is preliminary data.</text>
</comment>
<sequence>MSHPRPGKFVGGVPLAEGMAERQVCGGCLRIVASVLASTGRIPIYPTRRTPVQWQEGSRGFGDLVIPAVDVVAARSAFASARRARANGRRRARP</sequence>
<protein>
    <submittedName>
        <fullName evidence="1">Uncharacterized protein</fullName>
    </submittedName>
</protein>
<accession>A0ABP9DVQ8</accession>
<evidence type="ECO:0000313" key="2">
    <source>
        <dbReference type="Proteomes" id="UP001501323"/>
    </source>
</evidence>
<dbReference type="Proteomes" id="UP001501323">
    <property type="component" value="Unassembled WGS sequence"/>
</dbReference>
<evidence type="ECO:0000313" key="1">
    <source>
        <dbReference type="EMBL" id="GAA4861456.1"/>
    </source>
</evidence>
<proteinExistence type="predicted"/>
<reference evidence="2" key="1">
    <citation type="journal article" date="2019" name="Int. J. Syst. Evol. Microbiol.">
        <title>The Global Catalogue of Microorganisms (GCM) 10K type strain sequencing project: providing services to taxonomists for standard genome sequencing and annotation.</title>
        <authorList>
            <consortium name="The Broad Institute Genomics Platform"/>
            <consortium name="The Broad Institute Genome Sequencing Center for Infectious Disease"/>
            <person name="Wu L."/>
            <person name="Ma J."/>
        </authorList>
    </citation>
    <scope>NUCLEOTIDE SEQUENCE [LARGE SCALE GENOMIC DNA]</scope>
    <source>
        <strain evidence="2">JCM 18392</strain>
    </source>
</reference>
<gene>
    <name evidence="1" type="ORF">GCM10023332_11800</name>
</gene>